<organism evidence="2 3">
    <name type="scientific">Candidatus Thiodictyon syntrophicum</name>
    <dbReference type="NCBI Taxonomy" id="1166950"/>
    <lineage>
        <taxon>Bacteria</taxon>
        <taxon>Pseudomonadati</taxon>
        <taxon>Pseudomonadota</taxon>
        <taxon>Gammaproteobacteria</taxon>
        <taxon>Chromatiales</taxon>
        <taxon>Chromatiaceae</taxon>
        <taxon>Thiodictyon</taxon>
    </lineage>
</organism>
<accession>A0A2K8U6J0</accession>
<protein>
    <submittedName>
        <fullName evidence="2">AbrB family transcriptional regulator</fullName>
    </submittedName>
</protein>
<dbReference type="NCBIfam" id="TIGR01439">
    <property type="entry name" value="lp_hng_hel_AbrB"/>
    <property type="match status" value="1"/>
</dbReference>
<reference evidence="2 3" key="1">
    <citation type="submission" date="2017-03" db="EMBL/GenBank/DDBJ databases">
        <title>Complete genome sequence of Candidatus 'Thiodictyon syntrophicum' sp. nov. strain Cad16T, a photolithoautotroph purple sulfur bacterium isolated from an alpine meromictic lake.</title>
        <authorList>
            <person name="Luedin S.M."/>
            <person name="Pothier J.F."/>
            <person name="Danza F."/>
            <person name="Storelli N."/>
            <person name="Wittwer M."/>
            <person name="Tonolla M."/>
        </authorList>
    </citation>
    <scope>NUCLEOTIDE SEQUENCE [LARGE SCALE GENOMIC DNA]</scope>
    <source>
        <strain evidence="2 3">Cad16T</strain>
    </source>
</reference>
<dbReference type="AlphaFoldDB" id="A0A2K8U6J0"/>
<dbReference type="KEGG" id="tsy:THSYN_09550"/>
<name>A0A2K8U6J0_9GAMM</name>
<dbReference type="Gene3D" id="2.10.260.10">
    <property type="match status" value="1"/>
</dbReference>
<evidence type="ECO:0000259" key="1">
    <source>
        <dbReference type="SMART" id="SM00966"/>
    </source>
</evidence>
<dbReference type="SUPFAM" id="SSF89447">
    <property type="entry name" value="AbrB/MazE/MraZ-like"/>
    <property type="match status" value="1"/>
</dbReference>
<sequence length="69" mass="7576">MPSATLSSKFQLAIPKPICDELGLHVGQRFAIIPKGRGIELVPLPSLDEARGLLKGADPTGYRDREDRY</sequence>
<feature type="domain" description="SpoVT-AbrB" evidence="1">
    <location>
        <begin position="4"/>
        <end position="49"/>
    </location>
</feature>
<dbReference type="GO" id="GO:0003677">
    <property type="term" value="F:DNA binding"/>
    <property type="evidence" value="ECO:0007669"/>
    <property type="project" value="InterPro"/>
</dbReference>
<evidence type="ECO:0000313" key="2">
    <source>
        <dbReference type="EMBL" id="AUB81174.1"/>
    </source>
</evidence>
<dbReference type="OrthoDB" id="9811597at2"/>
<gene>
    <name evidence="2" type="ORF">THSYN_09550</name>
</gene>
<dbReference type="InterPro" id="IPR007159">
    <property type="entry name" value="SpoVT-AbrB_dom"/>
</dbReference>
<keyword evidence="3" id="KW-1185">Reference proteome</keyword>
<dbReference type="RefSeq" id="WP_100918950.1">
    <property type="nucleotide sequence ID" value="NZ_CP020370.1"/>
</dbReference>
<dbReference type="SMART" id="SM00966">
    <property type="entry name" value="SpoVT_AbrB"/>
    <property type="match status" value="1"/>
</dbReference>
<evidence type="ECO:0000313" key="3">
    <source>
        <dbReference type="Proteomes" id="UP000232638"/>
    </source>
</evidence>
<dbReference type="Proteomes" id="UP000232638">
    <property type="component" value="Chromosome"/>
</dbReference>
<dbReference type="EMBL" id="CP020370">
    <property type="protein sequence ID" value="AUB81174.1"/>
    <property type="molecule type" value="Genomic_DNA"/>
</dbReference>
<dbReference type="InterPro" id="IPR037914">
    <property type="entry name" value="SpoVT-AbrB_sf"/>
</dbReference>
<proteinExistence type="predicted"/>